<name>A0A915HVV3_ROMCU</name>
<proteinExistence type="predicted"/>
<evidence type="ECO:0000313" key="2">
    <source>
        <dbReference type="WBParaSite" id="nRc.2.0.1.t05915-RA"/>
    </source>
</evidence>
<evidence type="ECO:0000313" key="1">
    <source>
        <dbReference type="Proteomes" id="UP000887565"/>
    </source>
</evidence>
<dbReference type="WBParaSite" id="nRc.2.0.1.t05915-RA">
    <property type="protein sequence ID" value="nRc.2.0.1.t05915-RA"/>
    <property type="gene ID" value="nRc.2.0.1.g05915"/>
</dbReference>
<reference evidence="2" key="1">
    <citation type="submission" date="2022-11" db="UniProtKB">
        <authorList>
            <consortium name="WormBaseParasite"/>
        </authorList>
    </citation>
    <scope>IDENTIFICATION</scope>
</reference>
<keyword evidence="1" id="KW-1185">Reference proteome</keyword>
<dbReference type="Proteomes" id="UP000887565">
    <property type="component" value="Unplaced"/>
</dbReference>
<accession>A0A915HVV3</accession>
<organism evidence="1 2">
    <name type="scientific">Romanomermis culicivorax</name>
    <name type="common">Nematode worm</name>
    <dbReference type="NCBI Taxonomy" id="13658"/>
    <lineage>
        <taxon>Eukaryota</taxon>
        <taxon>Metazoa</taxon>
        <taxon>Ecdysozoa</taxon>
        <taxon>Nematoda</taxon>
        <taxon>Enoplea</taxon>
        <taxon>Dorylaimia</taxon>
        <taxon>Mermithida</taxon>
        <taxon>Mermithoidea</taxon>
        <taxon>Mermithidae</taxon>
        <taxon>Romanomermis</taxon>
    </lineage>
</organism>
<dbReference type="AlphaFoldDB" id="A0A915HVV3"/>
<sequence length="76" mass="8554">MPLPAPNFTQTALPSADITLDEDDIPIQILEDITSDEDEMIADEDLENITSEEAEEEETHLIIIIIIILGMKKELF</sequence>
<protein>
    <submittedName>
        <fullName evidence="2">Uncharacterized protein</fullName>
    </submittedName>
</protein>